<dbReference type="CDD" id="cd00761">
    <property type="entry name" value="Glyco_tranf_GTA_type"/>
    <property type="match status" value="1"/>
</dbReference>
<keyword evidence="4 6" id="KW-0808">Transferase</keyword>
<evidence type="ECO:0000313" key="7">
    <source>
        <dbReference type="Proteomes" id="UP000198541"/>
    </source>
</evidence>
<reference evidence="7" key="1">
    <citation type="submission" date="2016-10" db="EMBL/GenBank/DDBJ databases">
        <authorList>
            <person name="Varghese N."/>
            <person name="Submissions S."/>
        </authorList>
    </citation>
    <scope>NUCLEOTIDE SEQUENCE [LARGE SCALE GENOMIC DNA]</scope>
    <source>
        <strain evidence="7">DSM 27982</strain>
    </source>
</reference>
<evidence type="ECO:0000256" key="3">
    <source>
        <dbReference type="ARBA" id="ARBA00022676"/>
    </source>
</evidence>
<dbReference type="STRING" id="332524.SAMN04487766_10912"/>
<feature type="domain" description="Glycosyltransferase 2-like" evidence="5">
    <location>
        <begin position="9"/>
        <end position="155"/>
    </location>
</feature>
<sequence>MTESSVHATVAILTFHRPAQVRETVQLVHDQVIAAPPWCALEVLVVDNDPSGSGRDAVAALGLPDVRCVIEPVPGISAGRNRALDEVSASGGDLLLFIDDDGTPAPGWLERMLERWRETDAAAVAGWVDTRYRTRPSPWIRAGGFFERRRFADGAERPAAACGNLLLDLRQLGDLRFNTALGLSGGEDTLLTRTLVARGGRIVFARDAVVVDQVATDRVTRRWVLARQLSHGNTAGLLDLHFGSGPLTRMRVLAGGGGRVAVGLARAGWGAVTRDLRTDARGWRLAARGAGMALAGLGLSWNEYARTVRPLSRLVRAPRSLAPGSFSRGEASAR</sequence>
<gene>
    <name evidence="6" type="ORF">SAMN05216355_12511</name>
</gene>
<dbReference type="AlphaFoldDB" id="A0A1H0FCL7"/>
<proteinExistence type="inferred from homology"/>
<keyword evidence="7" id="KW-1185">Reference proteome</keyword>
<evidence type="ECO:0000256" key="4">
    <source>
        <dbReference type="ARBA" id="ARBA00022679"/>
    </source>
</evidence>
<dbReference type="SUPFAM" id="SSF53448">
    <property type="entry name" value="Nucleotide-diphospho-sugar transferases"/>
    <property type="match status" value="1"/>
</dbReference>
<dbReference type="PANTHER" id="PTHR43179:SF12">
    <property type="entry name" value="GALACTOFURANOSYLTRANSFERASE GLFT2"/>
    <property type="match status" value="1"/>
</dbReference>
<dbReference type="InterPro" id="IPR029044">
    <property type="entry name" value="Nucleotide-diphossugar_trans"/>
</dbReference>
<protein>
    <submittedName>
        <fullName evidence="6">Glycosyl transferase family 2</fullName>
    </submittedName>
</protein>
<organism evidence="6 7">
    <name type="scientific">Actinomyces ruminicola</name>
    <dbReference type="NCBI Taxonomy" id="332524"/>
    <lineage>
        <taxon>Bacteria</taxon>
        <taxon>Bacillati</taxon>
        <taxon>Actinomycetota</taxon>
        <taxon>Actinomycetes</taxon>
        <taxon>Actinomycetales</taxon>
        <taxon>Actinomycetaceae</taxon>
        <taxon>Actinomyces</taxon>
    </lineage>
</organism>
<accession>A0A1H0FCL7</accession>
<comment type="pathway">
    <text evidence="1">Cell wall biogenesis; cell wall polysaccharide biosynthesis.</text>
</comment>
<evidence type="ECO:0000259" key="5">
    <source>
        <dbReference type="Pfam" id="PF00535"/>
    </source>
</evidence>
<dbReference type="RefSeq" id="WP_092538110.1">
    <property type="nucleotide sequence ID" value="NZ_FNIM01000025.1"/>
</dbReference>
<dbReference type="EMBL" id="FNIM01000025">
    <property type="protein sequence ID" value="SDN92438.1"/>
    <property type="molecule type" value="Genomic_DNA"/>
</dbReference>
<dbReference type="Gene3D" id="3.90.550.10">
    <property type="entry name" value="Spore Coat Polysaccharide Biosynthesis Protein SpsA, Chain A"/>
    <property type="match status" value="1"/>
</dbReference>
<comment type="similarity">
    <text evidence="2">Belongs to the glycosyltransferase 2 family.</text>
</comment>
<dbReference type="PANTHER" id="PTHR43179">
    <property type="entry name" value="RHAMNOSYLTRANSFERASE WBBL"/>
    <property type="match status" value="1"/>
</dbReference>
<dbReference type="Pfam" id="PF00535">
    <property type="entry name" value="Glycos_transf_2"/>
    <property type="match status" value="1"/>
</dbReference>
<evidence type="ECO:0000256" key="2">
    <source>
        <dbReference type="ARBA" id="ARBA00006739"/>
    </source>
</evidence>
<dbReference type="GO" id="GO:0016757">
    <property type="term" value="F:glycosyltransferase activity"/>
    <property type="evidence" value="ECO:0007669"/>
    <property type="project" value="UniProtKB-KW"/>
</dbReference>
<keyword evidence="3" id="KW-0328">Glycosyltransferase</keyword>
<name>A0A1H0FCL7_9ACTO</name>
<evidence type="ECO:0000313" key="6">
    <source>
        <dbReference type="EMBL" id="SDN92438.1"/>
    </source>
</evidence>
<evidence type="ECO:0000256" key="1">
    <source>
        <dbReference type="ARBA" id="ARBA00004776"/>
    </source>
</evidence>
<dbReference type="Proteomes" id="UP000198541">
    <property type="component" value="Unassembled WGS sequence"/>
</dbReference>
<dbReference type="InterPro" id="IPR001173">
    <property type="entry name" value="Glyco_trans_2-like"/>
</dbReference>